<dbReference type="RefSeq" id="WP_269478878.1">
    <property type="nucleotide sequence ID" value="NZ_JAOSHN010000018.1"/>
</dbReference>
<dbReference type="EMBL" id="JAOSHN010000018">
    <property type="protein sequence ID" value="MCU7380973.1"/>
    <property type="molecule type" value="Genomic_DNA"/>
</dbReference>
<comment type="caution">
    <text evidence="1">The sequence shown here is derived from an EMBL/GenBank/DDBJ whole genome shotgun (WGS) entry which is preliminary data.</text>
</comment>
<organism evidence="1 2">
    <name type="scientific">Hominibacterium faecale</name>
    <dbReference type="NCBI Taxonomy" id="2839743"/>
    <lineage>
        <taxon>Bacteria</taxon>
        <taxon>Bacillati</taxon>
        <taxon>Bacillota</taxon>
        <taxon>Clostridia</taxon>
        <taxon>Peptostreptococcales</taxon>
        <taxon>Anaerovoracaceae</taxon>
        <taxon>Hominibacterium</taxon>
    </lineage>
</organism>
<gene>
    <name evidence="1" type="ORF">OBO34_21910</name>
</gene>
<name>A0A9J6QZW6_9FIRM</name>
<dbReference type="Proteomes" id="UP001065549">
    <property type="component" value="Unassembled WGS sequence"/>
</dbReference>
<evidence type="ECO:0000313" key="1">
    <source>
        <dbReference type="EMBL" id="MCU7380973.1"/>
    </source>
</evidence>
<evidence type="ECO:0000313" key="2">
    <source>
        <dbReference type="Proteomes" id="UP001065549"/>
    </source>
</evidence>
<sequence>MIKATSKIKLNHTKIKQLNQAAITALEQTAEALHTEVVQAQVVPRDMGNLQNESTFVDDAQAGSGKVSLVSTTPYARRLYYHPEYDFKTDENPFARGEWYEDWLPGGKYEKFTPQAFKEFYRRAGGL</sequence>
<reference evidence="1" key="1">
    <citation type="submission" date="2022-09" db="EMBL/GenBank/DDBJ databases">
        <title>Culturomic study of gut microbiota in children with autism spectrum disorder.</title>
        <authorList>
            <person name="Efimov B.A."/>
            <person name="Chaplin A.V."/>
            <person name="Sokolova S.R."/>
            <person name="Pikina A.P."/>
            <person name="Korzhanova M."/>
            <person name="Belova V."/>
            <person name="Korostin D."/>
        </authorList>
    </citation>
    <scope>NUCLEOTIDE SEQUENCE</scope>
    <source>
        <strain evidence="1">ASD5510</strain>
    </source>
</reference>
<protein>
    <submittedName>
        <fullName evidence="1">Uncharacterized protein</fullName>
    </submittedName>
</protein>
<proteinExistence type="predicted"/>
<dbReference type="AlphaFoldDB" id="A0A9J6QZW6"/>
<accession>A0A9J6QZW6</accession>
<keyword evidence="2" id="KW-1185">Reference proteome</keyword>